<dbReference type="Proteomes" id="UP000199310">
    <property type="component" value="Unassembled WGS sequence"/>
</dbReference>
<dbReference type="STRING" id="29529.SAMN04488122_6582"/>
<dbReference type="InterPro" id="IPR007492">
    <property type="entry name" value="LytTR_DNA-bd_dom"/>
</dbReference>
<keyword evidence="2" id="KW-0238">DNA-binding</keyword>
<reference evidence="3" key="1">
    <citation type="submission" date="2016-10" db="EMBL/GenBank/DDBJ databases">
        <authorList>
            <person name="Varghese N."/>
            <person name="Submissions S."/>
        </authorList>
    </citation>
    <scope>NUCLEOTIDE SEQUENCE [LARGE SCALE GENOMIC DNA]</scope>
    <source>
        <strain evidence="3">DSM 3695</strain>
    </source>
</reference>
<dbReference type="SMART" id="SM00850">
    <property type="entry name" value="LytTR"/>
    <property type="match status" value="1"/>
</dbReference>
<gene>
    <name evidence="2" type="ORF">SAMN04488122_6582</name>
</gene>
<protein>
    <submittedName>
        <fullName evidence="2">LytTr DNA-binding domain-containing protein</fullName>
    </submittedName>
</protein>
<evidence type="ECO:0000313" key="3">
    <source>
        <dbReference type="Proteomes" id="UP000199310"/>
    </source>
</evidence>
<dbReference type="RefSeq" id="WP_089903575.1">
    <property type="nucleotide sequence ID" value="NZ_FOJG01000002.1"/>
</dbReference>
<dbReference type="Gene3D" id="2.40.50.1020">
    <property type="entry name" value="LytTr DNA-binding domain"/>
    <property type="match status" value="1"/>
</dbReference>
<dbReference type="OrthoDB" id="653109at2"/>
<evidence type="ECO:0000313" key="2">
    <source>
        <dbReference type="EMBL" id="SEW56173.1"/>
    </source>
</evidence>
<keyword evidence="3" id="KW-1185">Reference proteome</keyword>
<dbReference type="Pfam" id="PF04397">
    <property type="entry name" value="LytTR"/>
    <property type="match status" value="1"/>
</dbReference>
<accession>A0A1I0SDJ1</accession>
<organism evidence="2 3">
    <name type="scientific">Chitinophaga arvensicola</name>
    <dbReference type="NCBI Taxonomy" id="29529"/>
    <lineage>
        <taxon>Bacteria</taxon>
        <taxon>Pseudomonadati</taxon>
        <taxon>Bacteroidota</taxon>
        <taxon>Chitinophagia</taxon>
        <taxon>Chitinophagales</taxon>
        <taxon>Chitinophagaceae</taxon>
        <taxon>Chitinophaga</taxon>
    </lineage>
</organism>
<dbReference type="AlphaFoldDB" id="A0A1I0SDJ1"/>
<feature type="domain" description="HTH LytTR-type" evidence="1">
    <location>
        <begin position="135"/>
        <end position="226"/>
    </location>
</feature>
<evidence type="ECO:0000259" key="1">
    <source>
        <dbReference type="SMART" id="SM00850"/>
    </source>
</evidence>
<dbReference type="EMBL" id="FOJG01000002">
    <property type="protein sequence ID" value="SEW56173.1"/>
    <property type="molecule type" value="Genomic_DNA"/>
</dbReference>
<name>A0A1I0SDJ1_9BACT</name>
<sequence length="230" mass="26862">MVLNCIILGSDPEGFEELENFLAAIPYVYLAARSNNMEAAKYWLETQTIHVLITGHYHDPLSAPPDEAGVLPVMMMVYNDTPPGFDFLPVAVMQLPFTPTTLQDVFSKIYKIIEMHAITYPTKYDTEYFMLRTPHRMEKVFYEDLQYVEVMDDHIMLHLRDQKLVTTEKLDWIISQLPLNAFMHVHHWFVIGFRHITHLADDHVMIGEARIALTKAMRTELAKRYQLPMY</sequence>
<proteinExistence type="predicted"/>
<dbReference type="GO" id="GO:0003677">
    <property type="term" value="F:DNA binding"/>
    <property type="evidence" value="ECO:0007669"/>
    <property type="project" value="UniProtKB-KW"/>
</dbReference>